<keyword evidence="2" id="KW-1185">Reference proteome</keyword>
<proteinExistence type="predicted"/>
<gene>
    <name evidence="1" type="ORF">L1987_75302</name>
</gene>
<evidence type="ECO:0000313" key="2">
    <source>
        <dbReference type="Proteomes" id="UP001056120"/>
    </source>
</evidence>
<dbReference type="Proteomes" id="UP001056120">
    <property type="component" value="Linkage Group LG25"/>
</dbReference>
<protein>
    <submittedName>
        <fullName evidence="1">Uncharacterized protein</fullName>
    </submittedName>
</protein>
<accession>A0ACB9A9H4</accession>
<reference evidence="1 2" key="2">
    <citation type="journal article" date="2022" name="Mol. Ecol. Resour.">
        <title>The genomes of chicory, endive, great burdock and yacon provide insights into Asteraceae paleo-polyploidization history and plant inulin production.</title>
        <authorList>
            <person name="Fan W."/>
            <person name="Wang S."/>
            <person name="Wang H."/>
            <person name="Wang A."/>
            <person name="Jiang F."/>
            <person name="Liu H."/>
            <person name="Zhao H."/>
            <person name="Xu D."/>
            <person name="Zhang Y."/>
        </authorList>
    </citation>
    <scope>NUCLEOTIDE SEQUENCE [LARGE SCALE GENOMIC DNA]</scope>
    <source>
        <strain evidence="2">cv. Yunnan</strain>
        <tissue evidence="1">Leaves</tissue>
    </source>
</reference>
<reference evidence="2" key="1">
    <citation type="journal article" date="2022" name="Mol. Ecol. Resour.">
        <title>The genomes of chicory, endive, great burdock and yacon provide insights into Asteraceae palaeo-polyploidization history and plant inulin production.</title>
        <authorList>
            <person name="Fan W."/>
            <person name="Wang S."/>
            <person name="Wang H."/>
            <person name="Wang A."/>
            <person name="Jiang F."/>
            <person name="Liu H."/>
            <person name="Zhao H."/>
            <person name="Xu D."/>
            <person name="Zhang Y."/>
        </authorList>
    </citation>
    <scope>NUCLEOTIDE SEQUENCE [LARGE SCALE GENOMIC DNA]</scope>
    <source>
        <strain evidence="2">cv. Yunnan</strain>
    </source>
</reference>
<comment type="caution">
    <text evidence="1">The sequence shown here is derived from an EMBL/GenBank/DDBJ whole genome shotgun (WGS) entry which is preliminary data.</text>
</comment>
<name>A0ACB9A9H4_9ASTR</name>
<dbReference type="EMBL" id="CM042042">
    <property type="protein sequence ID" value="KAI3705070.1"/>
    <property type="molecule type" value="Genomic_DNA"/>
</dbReference>
<evidence type="ECO:0000313" key="1">
    <source>
        <dbReference type="EMBL" id="KAI3705070.1"/>
    </source>
</evidence>
<organism evidence="1 2">
    <name type="scientific">Smallanthus sonchifolius</name>
    <dbReference type="NCBI Taxonomy" id="185202"/>
    <lineage>
        <taxon>Eukaryota</taxon>
        <taxon>Viridiplantae</taxon>
        <taxon>Streptophyta</taxon>
        <taxon>Embryophyta</taxon>
        <taxon>Tracheophyta</taxon>
        <taxon>Spermatophyta</taxon>
        <taxon>Magnoliopsida</taxon>
        <taxon>eudicotyledons</taxon>
        <taxon>Gunneridae</taxon>
        <taxon>Pentapetalae</taxon>
        <taxon>asterids</taxon>
        <taxon>campanulids</taxon>
        <taxon>Asterales</taxon>
        <taxon>Asteraceae</taxon>
        <taxon>Asteroideae</taxon>
        <taxon>Heliantheae alliance</taxon>
        <taxon>Millerieae</taxon>
        <taxon>Smallanthus</taxon>
    </lineage>
</organism>
<sequence length="278" mass="30867">MWIKTQMHFKHLDISNAGISDGVPAWFWDLPRELAFLNISSNEIKGTLPDMTSNFVGYPGIDLSNNRFEGRVPLLPPTLAALNLSGNKFSGTLSFLCDIDEALTFLDLSNNLLSRSLPDCWSNFQELLALYLRKNSFVGELPMSLSNCTKLRFADFGENKLSGIIPEWIGGKLSDLYVLVLGSNGFKGRLPSQICWLYSLQVLDVSNNGLSGNIPRCFHNFTAMARKSFGDGMTNHSYSSYLESIFFSVPGVFIPHIPCNVLVTLGGCPFPVHEEAHF</sequence>